<accession>A0AAP0N533</accession>
<dbReference type="InterPro" id="IPR051132">
    <property type="entry name" value="3-5_Exonuclease_domain"/>
</dbReference>
<dbReference type="InterPro" id="IPR012337">
    <property type="entry name" value="RNaseH-like_sf"/>
</dbReference>
<dbReference type="EMBL" id="JBBPBK010000080">
    <property type="protein sequence ID" value="KAK9266718.1"/>
    <property type="molecule type" value="Genomic_DNA"/>
</dbReference>
<reference evidence="4" key="2">
    <citation type="submission" date="2024-04" db="EMBL/GenBank/DDBJ databases">
        <authorList>
            <person name="Xu W."/>
            <person name="Ren C."/>
        </authorList>
    </citation>
    <scope>NUCLEOTIDE SEQUENCE</scope>
    <source>
        <strain evidence="4">Hangzhou</strain>
        <tissue evidence="4">Leaves</tissue>
    </source>
</reference>
<dbReference type="InterPro" id="IPR036397">
    <property type="entry name" value="RNaseH_sf"/>
</dbReference>
<evidence type="ECO:0000313" key="3">
    <source>
        <dbReference type="EMBL" id="KAK9265700.1"/>
    </source>
</evidence>
<dbReference type="GO" id="GO:0003676">
    <property type="term" value="F:nucleic acid binding"/>
    <property type="evidence" value="ECO:0007669"/>
    <property type="project" value="InterPro"/>
</dbReference>
<dbReference type="PANTHER" id="PTHR13620">
    <property type="entry name" value="3-5 EXONUCLEASE"/>
    <property type="match status" value="1"/>
</dbReference>
<evidence type="ECO:0000256" key="1">
    <source>
        <dbReference type="ARBA" id="ARBA00022722"/>
    </source>
</evidence>
<dbReference type="EMBL" id="JBBPBK010000331">
    <property type="protein sequence ID" value="KAK9265700.1"/>
    <property type="molecule type" value="Genomic_DNA"/>
</dbReference>
<proteinExistence type="predicted"/>
<protein>
    <recommendedName>
        <fullName evidence="6">3'-5' exonuclease domain-containing protein</fullName>
    </recommendedName>
</protein>
<keyword evidence="5" id="KW-1185">Reference proteome</keyword>
<dbReference type="Gene3D" id="3.30.420.10">
    <property type="entry name" value="Ribonuclease H-like superfamily/Ribonuclease H"/>
    <property type="match status" value="1"/>
</dbReference>
<name>A0AAP0N533_LIQFO</name>
<reference evidence="4 5" key="1">
    <citation type="journal article" date="2024" name="Plant J.">
        <title>Genome sequences and population genomics reveal climatic adaptation and genomic divergence between two closely related sweetgum species.</title>
        <authorList>
            <person name="Xu W.Q."/>
            <person name="Ren C.Q."/>
            <person name="Zhang X.Y."/>
            <person name="Comes H.P."/>
            <person name="Liu X.H."/>
            <person name="Li Y.G."/>
            <person name="Kettle C.J."/>
            <person name="Jalonen R."/>
            <person name="Gaisberger H."/>
            <person name="Ma Y.Z."/>
            <person name="Qiu Y.X."/>
        </authorList>
    </citation>
    <scope>NUCLEOTIDE SEQUENCE [LARGE SCALE GENOMIC DNA]</scope>
    <source>
        <strain evidence="4">Hangzhou</strain>
    </source>
</reference>
<evidence type="ECO:0000313" key="5">
    <source>
        <dbReference type="Proteomes" id="UP001415857"/>
    </source>
</evidence>
<comment type="caution">
    <text evidence="4">The sequence shown here is derived from an EMBL/GenBank/DDBJ whole genome shotgun (WGS) entry which is preliminary data.</text>
</comment>
<evidence type="ECO:0000256" key="2">
    <source>
        <dbReference type="ARBA" id="ARBA00022801"/>
    </source>
</evidence>
<evidence type="ECO:0008006" key="6">
    <source>
        <dbReference type="Google" id="ProtNLM"/>
    </source>
</evidence>
<dbReference type="SUPFAM" id="SSF53098">
    <property type="entry name" value="Ribonuclease H-like"/>
    <property type="match status" value="1"/>
</dbReference>
<gene>
    <name evidence="4" type="ORF">L1049_007371</name>
    <name evidence="3" type="ORF">L1049_012589</name>
</gene>
<evidence type="ECO:0000313" key="4">
    <source>
        <dbReference type="EMBL" id="KAK9266718.1"/>
    </source>
</evidence>
<keyword evidence="2" id="KW-0378">Hydrolase</keyword>
<dbReference type="Proteomes" id="UP001415857">
    <property type="component" value="Unassembled WGS sequence"/>
</dbReference>
<keyword evidence="1" id="KW-0540">Nuclease</keyword>
<dbReference type="GO" id="GO:0005634">
    <property type="term" value="C:nucleus"/>
    <property type="evidence" value="ECO:0007669"/>
    <property type="project" value="TreeGrafter"/>
</dbReference>
<sequence>MEITIHEDQEEEDYVVTIGDKRIHTVANVGNSIIVRGWLREVKRVYAKNHRKILVGLCADRPLRYKKGQVVDEPYQILQLCIDSHCLIFDLEEGKPPCALKAFLRNPRIEFVGIGIHRVAEKLDEKFGLYVGKPVDLHELVREAICRNDLGRRGLEMLAKIVLGEDMDITKPSHIEWEHSMYYNILSDDKVKFATVDAFLSYKIGDKCKKIIRDNKSNKNHVSFS</sequence>
<organism evidence="4 5">
    <name type="scientific">Liquidambar formosana</name>
    <name type="common">Formosan gum</name>
    <dbReference type="NCBI Taxonomy" id="63359"/>
    <lineage>
        <taxon>Eukaryota</taxon>
        <taxon>Viridiplantae</taxon>
        <taxon>Streptophyta</taxon>
        <taxon>Embryophyta</taxon>
        <taxon>Tracheophyta</taxon>
        <taxon>Spermatophyta</taxon>
        <taxon>Magnoliopsida</taxon>
        <taxon>eudicotyledons</taxon>
        <taxon>Gunneridae</taxon>
        <taxon>Pentapetalae</taxon>
        <taxon>Saxifragales</taxon>
        <taxon>Altingiaceae</taxon>
        <taxon>Liquidambar</taxon>
    </lineage>
</organism>
<dbReference type="GO" id="GO:0005737">
    <property type="term" value="C:cytoplasm"/>
    <property type="evidence" value="ECO:0007669"/>
    <property type="project" value="TreeGrafter"/>
</dbReference>
<dbReference type="GO" id="GO:0008408">
    <property type="term" value="F:3'-5' exonuclease activity"/>
    <property type="evidence" value="ECO:0007669"/>
    <property type="project" value="TreeGrafter"/>
</dbReference>
<dbReference type="AlphaFoldDB" id="A0AAP0N533"/>
<dbReference type="PANTHER" id="PTHR13620:SF80">
    <property type="entry name" value="3'-5' EXONUCLEASE DOMAIN-CONTAINING PROTEIN"/>
    <property type="match status" value="1"/>
</dbReference>